<evidence type="ECO:0000256" key="6">
    <source>
        <dbReference type="ARBA" id="ARBA00012720"/>
    </source>
</evidence>
<dbReference type="PROSITE" id="PS51068">
    <property type="entry name" value="FPG_CAT"/>
    <property type="match status" value="1"/>
</dbReference>
<comment type="cofactor">
    <cofactor evidence="2">
        <name>Zn(2+)</name>
        <dbReference type="ChEBI" id="CHEBI:29105"/>
    </cofactor>
</comment>
<evidence type="ECO:0000256" key="14">
    <source>
        <dbReference type="ARBA" id="ARBA00023204"/>
    </source>
</evidence>
<evidence type="ECO:0000256" key="12">
    <source>
        <dbReference type="ARBA" id="ARBA00022833"/>
    </source>
</evidence>
<evidence type="ECO:0000256" key="13">
    <source>
        <dbReference type="ARBA" id="ARBA00023125"/>
    </source>
</evidence>
<dbReference type="CDD" id="cd08966">
    <property type="entry name" value="EcFpg-like_N"/>
    <property type="match status" value="1"/>
</dbReference>
<dbReference type="SUPFAM" id="SSF46946">
    <property type="entry name" value="S13-like H2TH domain"/>
    <property type="match status" value="1"/>
</dbReference>
<evidence type="ECO:0000256" key="9">
    <source>
        <dbReference type="ARBA" id="ARBA00022763"/>
    </source>
</evidence>
<dbReference type="SMART" id="SM00898">
    <property type="entry name" value="Fapy_DNA_glyco"/>
    <property type="match status" value="1"/>
</dbReference>
<dbReference type="Gene3D" id="1.10.8.50">
    <property type="match status" value="1"/>
</dbReference>
<dbReference type="InterPro" id="IPR012319">
    <property type="entry name" value="FPG_cat"/>
</dbReference>
<evidence type="ECO:0000256" key="3">
    <source>
        <dbReference type="ARBA" id="ARBA00009409"/>
    </source>
</evidence>
<reference evidence="23 24" key="1">
    <citation type="journal article" date="2018" name="Syst. Appl. Microbiol.">
        <title>Abditibacterium utsteinense sp. nov., the first cultivated member of candidate phylum FBP, isolated from ice-free Antarctic soil samples.</title>
        <authorList>
            <person name="Tahon G."/>
            <person name="Tytgat B."/>
            <person name="Lebbe L."/>
            <person name="Carlier A."/>
            <person name="Willems A."/>
        </authorList>
    </citation>
    <scope>NUCLEOTIDE SEQUENCE [LARGE SCALE GENOMIC DNA]</scope>
    <source>
        <strain evidence="23 24">LMG 29911</strain>
    </source>
</reference>
<dbReference type="GO" id="GO:0003684">
    <property type="term" value="F:damaged DNA binding"/>
    <property type="evidence" value="ECO:0007669"/>
    <property type="project" value="InterPro"/>
</dbReference>
<dbReference type="Proteomes" id="UP000237684">
    <property type="component" value="Unassembled WGS sequence"/>
</dbReference>
<name>A0A2S8SXM5_9BACT</name>
<dbReference type="PROSITE" id="PS01242">
    <property type="entry name" value="ZF_FPG_1"/>
    <property type="match status" value="1"/>
</dbReference>
<dbReference type="Pfam" id="PF06831">
    <property type="entry name" value="H2TH"/>
    <property type="match status" value="1"/>
</dbReference>
<dbReference type="EC" id="4.2.99.18" evidence="6"/>
<gene>
    <name evidence="23" type="ORF">B1R32_101297</name>
</gene>
<dbReference type="SUPFAM" id="SSF81624">
    <property type="entry name" value="N-terminal domain of MutM-like DNA repair proteins"/>
    <property type="match status" value="1"/>
</dbReference>
<evidence type="ECO:0000313" key="23">
    <source>
        <dbReference type="EMBL" id="PQV65555.1"/>
    </source>
</evidence>
<keyword evidence="14" id="KW-0234">DNA repair</keyword>
<dbReference type="SUPFAM" id="SSF57716">
    <property type="entry name" value="Glucocorticoid receptor-like (DNA-binding domain)"/>
    <property type="match status" value="1"/>
</dbReference>
<dbReference type="InterPro" id="IPR010979">
    <property type="entry name" value="Ribosomal_uS13-like_H2TH"/>
</dbReference>
<evidence type="ECO:0000256" key="19">
    <source>
        <dbReference type="ARBA" id="ARBA00044632"/>
    </source>
</evidence>
<evidence type="ECO:0000256" key="7">
    <source>
        <dbReference type="ARBA" id="ARBA00016240"/>
    </source>
</evidence>
<evidence type="ECO:0000256" key="16">
    <source>
        <dbReference type="ARBA" id="ARBA00023268"/>
    </source>
</evidence>
<evidence type="ECO:0000256" key="17">
    <source>
        <dbReference type="ARBA" id="ARBA00023295"/>
    </source>
</evidence>
<accession>A0A2S8SXM5</accession>
<dbReference type="InterPro" id="IPR015887">
    <property type="entry name" value="DNA_glyclase_Znf_dom_DNA_BS"/>
</dbReference>
<evidence type="ECO:0000256" key="15">
    <source>
        <dbReference type="ARBA" id="ARBA00023239"/>
    </source>
</evidence>
<keyword evidence="16" id="KW-0511">Multifunctional enzyme</keyword>
<evidence type="ECO:0000256" key="20">
    <source>
        <dbReference type="PROSITE-ProRule" id="PRU00391"/>
    </source>
</evidence>
<feature type="domain" description="FPG-type" evidence="21">
    <location>
        <begin position="241"/>
        <end position="279"/>
    </location>
</feature>
<evidence type="ECO:0000256" key="4">
    <source>
        <dbReference type="ARBA" id="ARBA00011245"/>
    </source>
</evidence>
<comment type="caution">
    <text evidence="23">The sequence shown here is derived from an EMBL/GenBank/DDBJ whole genome shotgun (WGS) entry which is preliminary data.</text>
</comment>
<protein>
    <recommendedName>
        <fullName evidence="7">Formamidopyrimidine-DNA glycosylase</fullName>
        <ecNumber evidence="5">3.2.2.23</ecNumber>
        <ecNumber evidence="6">4.2.99.18</ecNumber>
    </recommendedName>
    <alternativeName>
        <fullName evidence="18">DNA-(apurinic or apyrimidinic site) lyase MutM</fullName>
    </alternativeName>
</protein>
<evidence type="ECO:0000256" key="2">
    <source>
        <dbReference type="ARBA" id="ARBA00001947"/>
    </source>
</evidence>
<keyword evidence="24" id="KW-1185">Reference proteome</keyword>
<proteinExistence type="inferred from homology"/>
<dbReference type="AlphaFoldDB" id="A0A2S8SXM5"/>
<comment type="similarity">
    <text evidence="3">Belongs to the FPG family.</text>
</comment>
<comment type="catalytic activity">
    <reaction evidence="1">
        <text>Hydrolysis of DNA containing ring-opened 7-methylguanine residues, releasing 2,6-diamino-4-hydroxy-5-(N-methyl)formamidopyrimidine.</text>
        <dbReference type="EC" id="3.2.2.23"/>
    </reaction>
</comment>
<sequence length="280" mass="31321">MPELPEAETVRAQLEPLLVGQTIVQSWARLPRITLPSIDEFIARTRNQKIVAAKRRGKQIYFPLESGDNLLIHLGMTGKLHVDSTKNQEEFNSEALHKHIHGALVLSNQTRLIFTDSRTFGKLAVSRDLPFLKQMGPEPLDEDFDIEAVSQKIKKKAVRIKAAILDQTLIAGLGNIYADEVCFLAHIHPETRAIDIPIEKLRELVSYMRPTLEKAIKARGATLKDGGYQDTFGEFGEFIPQIYGRVGDACDECGTLIQRGTLGAGKTARSYHFCKKCQLL</sequence>
<dbReference type="InterPro" id="IPR015886">
    <property type="entry name" value="H2TH_FPG"/>
</dbReference>
<dbReference type="GO" id="GO:0034039">
    <property type="term" value="F:8-oxo-7,8-dihydroguanine DNA N-glycosylase activity"/>
    <property type="evidence" value="ECO:0007669"/>
    <property type="project" value="TreeGrafter"/>
</dbReference>
<keyword evidence="13" id="KW-0238">DNA-binding</keyword>
<dbReference type="InterPro" id="IPR020629">
    <property type="entry name" value="FPG_Glyclase"/>
</dbReference>
<dbReference type="NCBIfam" id="TIGR00577">
    <property type="entry name" value="fpg"/>
    <property type="match status" value="1"/>
</dbReference>
<feature type="domain" description="Formamidopyrimidine-DNA glycosylase catalytic" evidence="22">
    <location>
        <begin position="2"/>
        <end position="121"/>
    </location>
</feature>
<comment type="catalytic activity">
    <reaction evidence="19">
        <text>2'-deoxyribonucleotide-(2'-deoxyribose 5'-phosphate)-2'-deoxyribonucleotide-DNA = a 3'-end 2'-deoxyribonucleotide-(2,3-dehydro-2,3-deoxyribose 5'-phosphate)-DNA + a 5'-end 5'-phospho-2'-deoxyribonucleoside-DNA + H(+)</text>
        <dbReference type="Rhea" id="RHEA:66592"/>
        <dbReference type="Rhea" id="RHEA-COMP:13180"/>
        <dbReference type="Rhea" id="RHEA-COMP:16897"/>
        <dbReference type="Rhea" id="RHEA-COMP:17067"/>
        <dbReference type="ChEBI" id="CHEBI:15378"/>
        <dbReference type="ChEBI" id="CHEBI:136412"/>
        <dbReference type="ChEBI" id="CHEBI:157695"/>
        <dbReference type="ChEBI" id="CHEBI:167181"/>
        <dbReference type="EC" id="4.2.99.18"/>
    </reaction>
</comment>
<evidence type="ECO:0000256" key="5">
    <source>
        <dbReference type="ARBA" id="ARBA00012024"/>
    </source>
</evidence>
<organism evidence="23 24">
    <name type="scientific">Abditibacterium utsteinense</name>
    <dbReference type="NCBI Taxonomy" id="1960156"/>
    <lineage>
        <taxon>Bacteria</taxon>
        <taxon>Pseudomonadati</taxon>
        <taxon>Abditibacteriota</taxon>
        <taxon>Abditibacteriia</taxon>
        <taxon>Abditibacteriales</taxon>
        <taxon>Abditibacteriaceae</taxon>
        <taxon>Abditibacterium</taxon>
    </lineage>
</organism>
<keyword evidence="9" id="KW-0227">DNA damage</keyword>
<evidence type="ECO:0000256" key="11">
    <source>
        <dbReference type="ARBA" id="ARBA00022801"/>
    </source>
</evidence>
<dbReference type="InterPro" id="IPR000214">
    <property type="entry name" value="Znf_DNA_glyclase/AP_lyase"/>
</dbReference>
<dbReference type="GO" id="GO:0006284">
    <property type="term" value="P:base-excision repair"/>
    <property type="evidence" value="ECO:0007669"/>
    <property type="project" value="InterPro"/>
</dbReference>
<keyword evidence="15 23" id="KW-0456">Lyase</keyword>
<dbReference type="SMART" id="SM01232">
    <property type="entry name" value="H2TH"/>
    <property type="match status" value="1"/>
</dbReference>
<dbReference type="RefSeq" id="WP_105482281.1">
    <property type="nucleotide sequence ID" value="NZ_NIGF01000001.1"/>
</dbReference>
<dbReference type="InterPro" id="IPR035937">
    <property type="entry name" value="FPG_N"/>
</dbReference>
<dbReference type="InParanoid" id="A0A2S8SXM5"/>
<dbReference type="EC" id="3.2.2.23" evidence="5"/>
<keyword evidence="11" id="KW-0378">Hydrolase</keyword>
<comment type="subunit">
    <text evidence="4">Monomer.</text>
</comment>
<dbReference type="Gene3D" id="3.20.190.10">
    <property type="entry name" value="MutM-like, N-terminal"/>
    <property type="match status" value="1"/>
</dbReference>
<evidence type="ECO:0000313" key="24">
    <source>
        <dbReference type="Proteomes" id="UP000237684"/>
    </source>
</evidence>
<evidence type="ECO:0000259" key="22">
    <source>
        <dbReference type="PROSITE" id="PS51068"/>
    </source>
</evidence>
<dbReference type="Pfam" id="PF01149">
    <property type="entry name" value="Fapy_DNA_glyco"/>
    <property type="match status" value="1"/>
</dbReference>
<dbReference type="FunCoup" id="A0A2S8SXM5">
    <property type="interactions" value="325"/>
</dbReference>
<evidence type="ECO:0000256" key="1">
    <source>
        <dbReference type="ARBA" id="ARBA00001668"/>
    </source>
</evidence>
<dbReference type="PANTHER" id="PTHR22993:SF9">
    <property type="entry name" value="FORMAMIDOPYRIMIDINE-DNA GLYCOSYLASE"/>
    <property type="match status" value="1"/>
</dbReference>
<dbReference type="FunFam" id="1.10.8.50:FF:000003">
    <property type="entry name" value="Formamidopyrimidine-DNA glycosylase"/>
    <property type="match status" value="1"/>
</dbReference>
<dbReference type="PROSITE" id="PS51066">
    <property type="entry name" value="ZF_FPG_2"/>
    <property type="match status" value="1"/>
</dbReference>
<evidence type="ECO:0000259" key="21">
    <source>
        <dbReference type="PROSITE" id="PS51066"/>
    </source>
</evidence>
<keyword evidence="10 20" id="KW-0863">Zinc-finger</keyword>
<evidence type="ECO:0000256" key="18">
    <source>
        <dbReference type="ARBA" id="ARBA00030638"/>
    </source>
</evidence>
<dbReference type="EMBL" id="NIGF01000001">
    <property type="protein sequence ID" value="PQV65555.1"/>
    <property type="molecule type" value="Genomic_DNA"/>
</dbReference>
<evidence type="ECO:0000256" key="10">
    <source>
        <dbReference type="ARBA" id="ARBA00022771"/>
    </source>
</evidence>
<dbReference type="GO" id="GO:0008270">
    <property type="term" value="F:zinc ion binding"/>
    <property type="evidence" value="ECO:0007669"/>
    <property type="project" value="UniProtKB-KW"/>
</dbReference>
<dbReference type="NCBIfam" id="NF002211">
    <property type="entry name" value="PRK01103.1"/>
    <property type="match status" value="1"/>
</dbReference>
<dbReference type="PANTHER" id="PTHR22993">
    <property type="entry name" value="FORMAMIDOPYRIMIDINE-DNA GLYCOSYLASE"/>
    <property type="match status" value="1"/>
</dbReference>
<dbReference type="OrthoDB" id="9800855at2"/>
<dbReference type="GO" id="GO:0140078">
    <property type="term" value="F:class I DNA-(apurinic or apyrimidinic site) endonuclease activity"/>
    <property type="evidence" value="ECO:0007669"/>
    <property type="project" value="UniProtKB-EC"/>
</dbReference>
<keyword evidence="12" id="KW-0862">Zinc</keyword>
<evidence type="ECO:0000256" key="8">
    <source>
        <dbReference type="ARBA" id="ARBA00022723"/>
    </source>
</evidence>
<keyword evidence="17" id="KW-0326">Glycosidase</keyword>
<keyword evidence="8" id="KW-0479">Metal-binding</keyword>